<reference evidence="2" key="1">
    <citation type="submission" date="2021-06" db="EMBL/GenBank/DDBJ databases">
        <title>Comparative genomics, transcriptomics and evolutionary studies reveal genomic signatures of adaptation to plant cell wall in hemibiotrophic fungi.</title>
        <authorList>
            <consortium name="DOE Joint Genome Institute"/>
            <person name="Baroncelli R."/>
            <person name="Diaz J.F."/>
            <person name="Benocci T."/>
            <person name="Peng M."/>
            <person name="Battaglia E."/>
            <person name="Haridas S."/>
            <person name="Andreopoulos W."/>
            <person name="Labutti K."/>
            <person name="Pangilinan J."/>
            <person name="Floch G.L."/>
            <person name="Makela M.R."/>
            <person name="Henrissat B."/>
            <person name="Grigoriev I.V."/>
            <person name="Crouch J.A."/>
            <person name="De Vries R.P."/>
            <person name="Sukno S.A."/>
            <person name="Thon M.R."/>
        </authorList>
    </citation>
    <scope>NUCLEOTIDE SEQUENCE</scope>
    <source>
        <strain evidence="2">CBS 125086</strain>
    </source>
</reference>
<gene>
    <name evidence="2" type="ORF">LY79DRAFT_576758</name>
</gene>
<feature type="region of interest" description="Disordered" evidence="1">
    <location>
        <begin position="1"/>
        <end position="29"/>
    </location>
</feature>
<dbReference type="AlphaFoldDB" id="A0AAD8Q8A7"/>
<dbReference type="RefSeq" id="XP_060418279.1">
    <property type="nucleotide sequence ID" value="XM_060559821.1"/>
</dbReference>
<evidence type="ECO:0000256" key="1">
    <source>
        <dbReference type="SAM" id="MobiDB-lite"/>
    </source>
</evidence>
<dbReference type="GeneID" id="85444061"/>
<evidence type="ECO:0000313" key="2">
    <source>
        <dbReference type="EMBL" id="KAK1597489.1"/>
    </source>
</evidence>
<sequence>MRRSRPQQPQDLYRSSWHNNHRKKRRLDISPSRAVGNILDFNNPAKCHLPNVWQFADQADLFRLYDAVFHSKKQPNFLKSCVSNHGSEAANNEHSHKRPGHSMGRVRGTSTPELGLRKPLPSPALCWRASRGLRISAAFINLRQGDVSGLST</sequence>
<feature type="compositionally biased region" description="Polar residues" evidence="1">
    <location>
        <begin position="1"/>
        <end position="10"/>
    </location>
</feature>
<name>A0AAD8Q8A7_9PEZI</name>
<accession>A0AAD8Q8A7</accession>
<keyword evidence="3" id="KW-1185">Reference proteome</keyword>
<organism evidence="2 3">
    <name type="scientific">Colletotrichum navitas</name>
    <dbReference type="NCBI Taxonomy" id="681940"/>
    <lineage>
        <taxon>Eukaryota</taxon>
        <taxon>Fungi</taxon>
        <taxon>Dikarya</taxon>
        <taxon>Ascomycota</taxon>
        <taxon>Pezizomycotina</taxon>
        <taxon>Sordariomycetes</taxon>
        <taxon>Hypocreomycetidae</taxon>
        <taxon>Glomerellales</taxon>
        <taxon>Glomerellaceae</taxon>
        <taxon>Colletotrichum</taxon>
        <taxon>Colletotrichum graminicola species complex</taxon>
    </lineage>
</organism>
<evidence type="ECO:0000313" key="3">
    <source>
        <dbReference type="Proteomes" id="UP001230504"/>
    </source>
</evidence>
<protein>
    <submittedName>
        <fullName evidence="2">Uncharacterized protein</fullName>
    </submittedName>
</protein>
<comment type="caution">
    <text evidence="2">The sequence shown here is derived from an EMBL/GenBank/DDBJ whole genome shotgun (WGS) entry which is preliminary data.</text>
</comment>
<proteinExistence type="predicted"/>
<feature type="region of interest" description="Disordered" evidence="1">
    <location>
        <begin position="86"/>
        <end position="117"/>
    </location>
</feature>
<dbReference type="EMBL" id="JAHLJV010000008">
    <property type="protein sequence ID" value="KAK1597489.1"/>
    <property type="molecule type" value="Genomic_DNA"/>
</dbReference>
<dbReference type="Proteomes" id="UP001230504">
    <property type="component" value="Unassembled WGS sequence"/>
</dbReference>